<sequence length="221" mass="22992">MSRVFIVGAAGKVGKRLVKILGTVGHDVVALHRKAEQAQELEALGATAVHANLTELQASSLAAMMTGSDVVVFTAGAGGAGMALTNAIDGKGLETSVAAARLAGVRRFLLVSAFPEAMRGEETSEGFENYMKVKKSADVHLASSELDWVIVRPGTLLDEPGSGNVHAGLAIPYGEIARDDVAEFLAALIDKPELTRQIIELTQGPTAVPVAVSQLIPVRAS</sequence>
<name>A0A0D0KKT1_9PSED</name>
<feature type="domain" description="NAD(P)-binding" evidence="1">
    <location>
        <begin position="8"/>
        <end position="192"/>
    </location>
</feature>
<gene>
    <name evidence="2" type="ORF">RU08_16700</name>
</gene>
<dbReference type="OrthoDB" id="9803892at2"/>
<evidence type="ECO:0000313" key="2">
    <source>
        <dbReference type="EMBL" id="KIP98637.1"/>
    </source>
</evidence>
<dbReference type="Pfam" id="PF13460">
    <property type="entry name" value="NAD_binding_10"/>
    <property type="match status" value="1"/>
</dbReference>
<dbReference type="InterPro" id="IPR036291">
    <property type="entry name" value="NAD(P)-bd_dom_sf"/>
</dbReference>
<organism evidence="2 3">
    <name type="scientific">Pseudomonas fulva</name>
    <dbReference type="NCBI Taxonomy" id="47880"/>
    <lineage>
        <taxon>Bacteria</taxon>
        <taxon>Pseudomonadati</taxon>
        <taxon>Pseudomonadota</taxon>
        <taxon>Gammaproteobacteria</taxon>
        <taxon>Pseudomonadales</taxon>
        <taxon>Pseudomonadaceae</taxon>
        <taxon>Pseudomonas</taxon>
    </lineage>
</organism>
<evidence type="ECO:0000259" key="1">
    <source>
        <dbReference type="Pfam" id="PF13460"/>
    </source>
</evidence>
<dbReference type="Gene3D" id="3.40.50.720">
    <property type="entry name" value="NAD(P)-binding Rossmann-like Domain"/>
    <property type="match status" value="1"/>
</dbReference>
<dbReference type="Proteomes" id="UP000032068">
    <property type="component" value="Unassembled WGS sequence"/>
</dbReference>
<dbReference type="AlphaFoldDB" id="A0A0D0KKT1"/>
<dbReference type="SUPFAM" id="SSF51735">
    <property type="entry name" value="NAD(P)-binding Rossmann-fold domains"/>
    <property type="match status" value="1"/>
</dbReference>
<reference evidence="2 3" key="1">
    <citation type="submission" date="2014-12" db="EMBL/GenBank/DDBJ databases">
        <title>16Stimator: statistical estimation of ribosomal gene copy numbers from draft genome assemblies.</title>
        <authorList>
            <person name="Perisin M.A."/>
            <person name="Vetter M."/>
            <person name="Gilbert J.A."/>
            <person name="Bergelson J."/>
        </authorList>
    </citation>
    <scope>NUCLEOTIDE SEQUENCE [LARGE SCALE GENOMIC DNA]</scope>
    <source>
        <strain evidence="2 3">MEJ086</strain>
    </source>
</reference>
<protein>
    <submittedName>
        <fullName evidence="2">NAD-dependent dehydratase</fullName>
    </submittedName>
</protein>
<accession>A0A0D0KKT1</accession>
<comment type="caution">
    <text evidence="2">The sequence shown here is derived from an EMBL/GenBank/DDBJ whole genome shotgun (WGS) entry which is preliminary data.</text>
</comment>
<evidence type="ECO:0000313" key="3">
    <source>
        <dbReference type="Proteomes" id="UP000032068"/>
    </source>
</evidence>
<dbReference type="InterPro" id="IPR016040">
    <property type="entry name" value="NAD(P)-bd_dom"/>
</dbReference>
<dbReference type="EMBL" id="JXQW01000041">
    <property type="protein sequence ID" value="KIP98637.1"/>
    <property type="molecule type" value="Genomic_DNA"/>
</dbReference>
<proteinExistence type="predicted"/>
<dbReference type="CDD" id="cd05243">
    <property type="entry name" value="SDR_a5"/>
    <property type="match status" value="1"/>
</dbReference>
<dbReference type="RefSeq" id="WP_042554960.1">
    <property type="nucleotide sequence ID" value="NZ_JXQW01000041.1"/>
</dbReference>
<dbReference type="PANTHER" id="PTHR15020:SF50">
    <property type="entry name" value="UPF0659 PROTEIN YMR090W"/>
    <property type="match status" value="1"/>
</dbReference>
<dbReference type="PANTHER" id="PTHR15020">
    <property type="entry name" value="FLAVIN REDUCTASE-RELATED"/>
    <property type="match status" value="1"/>
</dbReference>